<keyword evidence="1" id="KW-0812">Transmembrane</keyword>
<reference evidence="2 3" key="3">
    <citation type="journal article" date="2013" name="Rice">
        <title>Improvement of the Oryza sativa Nipponbare reference genome using next generation sequence and optical map data.</title>
        <authorList>
            <person name="Kawahara Y."/>
            <person name="de la Bastide M."/>
            <person name="Hamilton J.P."/>
            <person name="Kanamori H."/>
            <person name="McCombie W.R."/>
            <person name="Ouyang S."/>
            <person name="Schwartz D.C."/>
            <person name="Tanaka T."/>
            <person name="Wu J."/>
            <person name="Zhou S."/>
            <person name="Childs K.L."/>
            <person name="Davidson R.M."/>
            <person name="Lin H."/>
            <person name="Quesada-Ocampo L."/>
            <person name="Vaillancourt B."/>
            <person name="Sakai H."/>
            <person name="Lee S.S."/>
            <person name="Kim J."/>
            <person name="Numa H."/>
            <person name="Itoh T."/>
            <person name="Buell C.R."/>
            <person name="Matsumoto T."/>
        </authorList>
    </citation>
    <scope>NUCLEOTIDE SEQUENCE [LARGE SCALE GENOMIC DNA]</scope>
    <source>
        <strain evidence="3">cv. Nipponbare</strain>
    </source>
</reference>
<dbReference type="Gramene" id="Os04t0611600-00">
    <property type="protein sequence ID" value="Os04t0611600-00"/>
    <property type="gene ID" value="Os04g0611600"/>
</dbReference>
<accession>A0A0P0WEL6</accession>
<feature type="transmembrane region" description="Helical" evidence="1">
    <location>
        <begin position="124"/>
        <end position="155"/>
    </location>
</feature>
<reference evidence="2 3" key="2">
    <citation type="journal article" date="2013" name="Plant Cell Physiol.">
        <title>Rice Annotation Project Database (RAP-DB): an integrative and interactive database for rice genomics.</title>
        <authorList>
            <person name="Sakai H."/>
            <person name="Lee S.S."/>
            <person name="Tanaka T."/>
            <person name="Numa H."/>
            <person name="Kim J."/>
            <person name="Kawahara Y."/>
            <person name="Wakimoto H."/>
            <person name="Yang C.C."/>
            <person name="Iwamoto M."/>
            <person name="Abe T."/>
            <person name="Yamada Y."/>
            <person name="Muto A."/>
            <person name="Inokuchi H."/>
            <person name="Ikemura T."/>
            <person name="Matsumoto T."/>
            <person name="Sasaki T."/>
            <person name="Itoh T."/>
        </authorList>
    </citation>
    <scope>NUCLEOTIDE SEQUENCE [LARGE SCALE GENOMIC DNA]</scope>
    <source>
        <strain evidence="3">cv. Nipponbare</strain>
    </source>
</reference>
<dbReference type="EMBL" id="AP014960">
    <property type="protein sequence ID" value="BAS90960.1"/>
    <property type="molecule type" value="Genomic_DNA"/>
</dbReference>
<sequence length="161" mass="18095">MILSRLPCLRNIVARSSSQELYGKFFTNITWLLLLNFSFLLEASSSSAATLTPDLDKYFLVSAMTCVSPRAIRTARSSASLSSNSLLLIPFFLAMYQTLTYSILAHIKAVPSSRIPTDFRSFPLIQLLLFETHFLLFGNFFSYSIFLLFSGLAALTRKSRP</sequence>
<keyword evidence="1" id="KW-1133">Transmembrane helix</keyword>
<evidence type="ECO:0000313" key="2">
    <source>
        <dbReference type="EMBL" id="BAS90960.1"/>
    </source>
</evidence>
<dbReference type="PaxDb" id="39947-A0A0P0WEL6"/>
<dbReference type="InParanoid" id="A0A0P0WEL6"/>
<organism evidence="2 3">
    <name type="scientific">Oryza sativa subsp. japonica</name>
    <name type="common">Rice</name>
    <dbReference type="NCBI Taxonomy" id="39947"/>
    <lineage>
        <taxon>Eukaryota</taxon>
        <taxon>Viridiplantae</taxon>
        <taxon>Streptophyta</taxon>
        <taxon>Embryophyta</taxon>
        <taxon>Tracheophyta</taxon>
        <taxon>Spermatophyta</taxon>
        <taxon>Magnoliopsida</taxon>
        <taxon>Liliopsida</taxon>
        <taxon>Poales</taxon>
        <taxon>Poaceae</taxon>
        <taxon>BOP clade</taxon>
        <taxon>Oryzoideae</taxon>
        <taxon>Oryzeae</taxon>
        <taxon>Oryzinae</taxon>
        <taxon>Oryza</taxon>
        <taxon>Oryza sativa</taxon>
    </lineage>
</organism>
<name>A0A0P0WEL6_ORYSJ</name>
<evidence type="ECO:0000313" key="3">
    <source>
        <dbReference type="Proteomes" id="UP000059680"/>
    </source>
</evidence>
<protein>
    <submittedName>
        <fullName evidence="2">Os04g0611600 protein</fullName>
    </submittedName>
</protein>
<proteinExistence type="predicted"/>
<dbReference type="Proteomes" id="UP000059680">
    <property type="component" value="Chromosome 4"/>
</dbReference>
<evidence type="ECO:0000256" key="1">
    <source>
        <dbReference type="SAM" id="Phobius"/>
    </source>
</evidence>
<keyword evidence="1" id="KW-0472">Membrane</keyword>
<feature type="transmembrane region" description="Helical" evidence="1">
    <location>
        <begin position="55"/>
        <end position="72"/>
    </location>
</feature>
<feature type="transmembrane region" description="Helical" evidence="1">
    <location>
        <begin position="21"/>
        <end position="43"/>
    </location>
</feature>
<feature type="transmembrane region" description="Helical" evidence="1">
    <location>
        <begin position="84"/>
        <end position="104"/>
    </location>
</feature>
<dbReference type="AlphaFoldDB" id="A0A0P0WEL6"/>
<gene>
    <name evidence="2" type="ordered locus">Os04g0611600</name>
    <name evidence="2" type="ORF">OSNPB_040611600</name>
</gene>
<reference evidence="3" key="1">
    <citation type="journal article" date="2005" name="Nature">
        <title>The map-based sequence of the rice genome.</title>
        <authorList>
            <consortium name="International rice genome sequencing project (IRGSP)"/>
            <person name="Matsumoto T."/>
            <person name="Wu J."/>
            <person name="Kanamori H."/>
            <person name="Katayose Y."/>
            <person name="Fujisawa M."/>
            <person name="Namiki N."/>
            <person name="Mizuno H."/>
            <person name="Yamamoto K."/>
            <person name="Antonio B.A."/>
            <person name="Baba T."/>
            <person name="Sakata K."/>
            <person name="Nagamura Y."/>
            <person name="Aoki H."/>
            <person name="Arikawa K."/>
            <person name="Arita K."/>
            <person name="Bito T."/>
            <person name="Chiden Y."/>
            <person name="Fujitsuka N."/>
            <person name="Fukunaka R."/>
            <person name="Hamada M."/>
            <person name="Harada C."/>
            <person name="Hayashi A."/>
            <person name="Hijishita S."/>
            <person name="Honda M."/>
            <person name="Hosokawa S."/>
            <person name="Ichikawa Y."/>
            <person name="Idonuma A."/>
            <person name="Iijima M."/>
            <person name="Ikeda M."/>
            <person name="Ikeno M."/>
            <person name="Ito K."/>
            <person name="Ito S."/>
            <person name="Ito T."/>
            <person name="Ito Y."/>
            <person name="Ito Y."/>
            <person name="Iwabuchi A."/>
            <person name="Kamiya K."/>
            <person name="Karasawa W."/>
            <person name="Kurita K."/>
            <person name="Katagiri S."/>
            <person name="Kikuta A."/>
            <person name="Kobayashi H."/>
            <person name="Kobayashi N."/>
            <person name="Machita K."/>
            <person name="Maehara T."/>
            <person name="Masukawa M."/>
            <person name="Mizubayashi T."/>
            <person name="Mukai Y."/>
            <person name="Nagasaki H."/>
            <person name="Nagata Y."/>
            <person name="Naito S."/>
            <person name="Nakashima M."/>
            <person name="Nakama Y."/>
            <person name="Nakamichi Y."/>
            <person name="Nakamura M."/>
            <person name="Meguro A."/>
            <person name="Negishi M."/>
            <person name="Ohta I."/>
            <person name="Ohta T."/>
            <person name="Okamoto M."/>
            <person name="Ono N."/>
            <person name="Saji S."/>
            <person name="Sakaguchi M."/>
            <person name="Sakai K."/>
            <person name="Shibata M."/>
            <person name="Shimokawa T."/>
            <person name="Song J."/>
            <person name="Takazaki Y."/>
            <person name="Terasawa K."/>
            <person name="Tsugane M."/>
            <person name="Tsuji K."/>
            <person name="Ueda S."/>
            <person name="Waki K."/>
            <person name="Yamagata H."/>
            <person name="Yamamoto M."/>
            <person name="Yamamoto S."/>
            <person name="Yamane H."/>
            <person name="Yoshiki S."/>
            <person name="Yoshihara R."/>
            <person name="Yukawa K."/>
            <person name="Zhong H."/>
            <person name="Yano M."/>
            <person name="Yuan Q."/>
            <person name="Ouyang S."/>
            <person name="Liu J."/>
            <person name="Jones K.M."/>
            <person name="Gansberger K."/>
            <person name="Moffat K."/>
            <person name="Hill J."/>
            <person name="Bera J."/>
            <person name="Fadrosh D."/>
            <person name="Jin S."/>
            <person name="Johri S."/>
            <person name="Kim M."/>
            <person name="Overton L."/>
            <person name="Reardon M."/>
            <person name="Tsitrin T."/>
            <person name="Vuong H."/>
            <person name="Weaver B."/>
            <person name="Ciecko A."/>
            <person name="Tallon L."/>
            <person name="Jackson J."/>
            <person name="Pai G."/>
            <person name="Aken S.V."/>
            <person name="Utterback T."/>
            <person name="Reidmuller S."/>
            <person name="Feldblyum T."/>
            <person name="Hsiao J."/>
            <person name="Zismann V."/>
            <person name="Iobst S."/>
            <person name="de Vazeille A.R."/>
            <person name="Buell C.R."/>
            <person name="Ying K."/>
            <person name="Li Y."/>
            <person name="Lu T."/>
            <person name="Huang Y."/>
            <person name="Zhao Q."/>
            <person name="Feng Q."/>
            <person name="Zhang L."/>
            <person name="Zhu J."/>
            <person name="Weng Q."/>
            <person name="Mu J."/>
            <person name="Lu Y."/>
            <person name="Fan D."/>
            <person name="Liu Y."/>
            <person name="Guan J."/>
            <person name="Zhang Y."/>
            <person name="Yu S."/>
            <person name="Liu X."/>
            <person name="Zhang Y."/>
            <person name="Hong G."/>
            <person name="Han B."/>
            <person name="Choisne N."/>
            <person name="Demange N."/>
            <person name="Orjeda G."/>
            <person name="Samain S."/>
            <person name="Cattolico L."/>
            <person name="Pelletier E."/>
            <person name="Couloux A."/>
            <person name="Segurens B."/>
            <person name="Wincker P."/>
            <person name="D'Hont A."/>
            <person name="Scarpelli C."/>
            <person name="Weissenbach J."/>
            <person name="Salanoubat M."/>
            <person name="Quetier F."/>
            <person name="Yu Y."/>
            <person name="Kim H.R."/>
            <person name="Rambo T."/>
            <person name="Currie J."/>
            <person name="Collura K."/>
            <person name="Luo M."/>
            <person name="Yang T."/>
            <person name="Ammiraju J.S.S."/>
            <person name="Engler F."/>
            <person name="Soderlund C."/>
            <person name="Wing R.A."/>
            <person name="Palmer L.E."/>
            <person name="de la Bastide M."/>
            <person name="Spiegel L."/>
            <person name="Nascimento L."/>
            <person name="Zutavern T."/>
            <person name="O'Shaughnessy A."/>
            <person name="Dike S."/>
            <person name="Dedhia N."/>
            <person name="Preston R."/>
            <person name="Balija V."/>
            <person name="McCombie W.R."/>
            <person name="Chow T."/>
            <person name="Chen H."/>
            <person name="Chung M."/>
            <person name="Chen C."/>
            <person name="Shaw J."/>
            <person name="Wu H."/>
            <person name="Hsiao K."/>
            <person name="Chao Y."/>
            <person name="Chu M."/>
            <person name="Cheng C."/>
            <person name="Hour A."/>
            <person name="Lee P."/>
            <person name="Lin S."/>
            <person name="Lin Y."/>
            <person name="Liou J."/>
            <person name="Liu S."/>
            <person name="Hsing Y."/>
            <person name="Raghuvanshi S."/>
            <person name="Mohanty A."/>
            <person name="Bharti A.K."/>
            <person name="Gaur A."/>
            <person name="Gupta V."/>
            <person name="Kumar D."/>
            <person name="Ravi V."/>
            <person name="Vij S."/>
            <person name="Kapur A."/>
            <person name="Khurana P."/>
            <person name="Khurana P."/>
            <person name="Khurana J.P."/>
            <person name="Tyagi A.K."/>
            <person name="Gaikwad K."/>
            <person name="Singh A."/>
            <person name="Dalal V."/>
            <person name="Srivastava S."/>
            <person name="Dixit A."/>
            <person name="Pal A.K."/>
            <person name="Ghazi I.A."/>
            <person name="Yadav M."/>
            <person name="Pandit A."/>
            <person name="Bhargava A."/>
            <person name="Sureshbabu K."/>
            <person name="Batra K."/>
            <person name="Sharma T.R."/>
            <person name="Mohapatra T."/>
            <person name="Singh N.K."/>
            <person name="Messing J."/>
            <person name="Nelson A.B."/>
            <person name="Fuks G."/>
            <person name="Kavchok S."/>
            <person name="Keizer G."/>
            <person name="Linton E."/>
            <person name="Llaca V."/>
            <person name="Song R."/>
            <person name="Tanyolac B."/>
            <person name="Young S."/>
            <person name="Ho-Il K."/>
            <person name="Hahn J.H."/>
            <person name="Sangsakoo G."/>
            <person name="Vanavichit A."/>
            <person name="de Mattos Luiz.A.T."/>
            <person name="Zimmer P.D."/>
            <person name="Malone G."/>
            <person name="Dellagostin O."/>
            <person name="de Oliveira A.C."/>
            <person name="Bevan M."/>
            <person name="Bancroft I."/>
            <person name="Minx P."/>
            <person name="Cordum H."/>
            <person name="Wilson R."/>
            <person name="Cheng Z."/>
            <person name="Jin W."/>
            <person name="Jiang J."/>
            <person name="Leong S.A."/>
            <person name="Iwama H."/>
            <person name="Gojobori T."/>
            <person name="Itoh T."/>
            <person name="Niimura Y."/>
            <person name="Fujii Y."/>
            <person name="Habara T."/>
            <person name="Sakai H."/>
            <person name="Sato Y."/>
            <person name="Wilson G."/>
            <person name="Kumar K."/>
            <person name="McCouch S."/>
            <person name="Juretic N."/>
            <person name="Hoen D."/>
            <person name="Wright S."/>
            <person name="Bruskiewich R."/>
            <person name="Bureau T."/>
            <person name="Miyao A."/>
            <person name="Hirochika H."/>
            <person name="Nishikawa T."/>
            <person name="Kadowaki K."/>
            <person name="Sugiura M."/>
            <person name="Burr B."/>
            <person name="Sasaki T."/>
        </authorList>
    </citation>
    <scope>NUCLEOTIDE SEQUENCE [LARGE SCALE GENOMIC DNA]</scope>
    <source>
        <strain evidence="3">cv. Nipponbare</strain>
    </source>
</reference>
<keyword evidence="3" id="KW-1185">Reference proteome</keyword>